<evidence type="ECO:0000256" key="4">
    <source>
        <dbReference type="ARBA" id="ARBA00022822"/>
    </source>
</evidence>
<gene>
    <name evidence="8 10" type="primary">trpA</name>
    <name evidence="10" type="ORF">WDJ61_09105</name>
</gene>
<keyword evidence="4 8" id="KW-0822">Tryptophan biosynthesis</keyword>
<feature type="active site" description="Proton acceptor" evidence="8">
    <location>
        <position position="62"/>
    </location>
</feature>
<dbReference type="EMBL" id="CP147404">
    <property type="protein sequence ID" value="WXB94762.1"/>
    <property type="molecule type" value="Genomic_DNA"/>
</dbReference>
<keyword evidence="6 8" id="KW-0456">Lyase</keyword>
<evidence type="ECO:0000256" key="6">
    <source>
        <dbReference type="ARBA" id="ARBA00023239"/>
    </source>
</evidence>
<keyword evidence="5 8" id="KW-0057">Aromatic amino acid biosynthesis</keyword>
<proteinExistence type="inferred from homology"/>
<sequence>MSKEKMKFAFQSLHDQNKKAFVAYIMAGDGGLNKLKDQMLYLQQIGVTLIEVGIPFSDPVADGPVIQEAGKRALQQQVTLKNILDELQKIKNEIQIPFVLMTYFNPVYRYGIEQFAVDAASAGASGVIIPDLPLEEEEEVKPLLDHQDLALIRLVTLTSPMERVKSLLAEAEGFIYAVTVKGITGVRSNFQEEVHQFLQRIKAEAKVPVLAGFGVSSKEQAQELGTSCDGVIVGSQIVQLFHEGKQEEIAKLLPEPILHVHE</sequence>
<evidence type="ECO:0000256" key="1">
    <source>
        <dbReference type="ARBA" id="ARBA00004733"/>
    </source>
</evidence>
<evidence type="ECO:0000313" key="10">
    <source>
        <dbReference type="EMBL" id="WXB94762.1"/>
    </source>
</evidence>
<comment type="catalytic activity">
    <reaction evidence="7 8">
        <text>(1S,2R)-1-C-(indol-3-yl)glycerol 3-phosphate + L-serine = D-glyceraldehyde 3-phosphate + L-tryptophan + H2O</text>
        <dbReference type="Rhea" id="RHEA:10532"/>
        <dbReference type="ChEBI" id="CHEBI:15377"/>
        <dbReference type="ChEBI" id="CHEBI:33384"/>
        <dbReference type="ChEBI" id="CHEBI:57912"/>
        <dbReference type="ChEBI" id="CHEBI:58866"/>
        <dbReference type="ChEBI" id="CHEBI:59776"/>
        <dbReference type="EC" id="4.2.1.20"/>
    </reaction>
</comment>
<dbReference type="EC" id="4.2.1.20" evidence="8"/>
<dbReference type="GO" id="GO:0004834">
    <property type="term" value="F:tryptophan synthase activity"/>
    <property type="evidence" value="ECO:0007669"/>
    <property type="project" value="UniProtKB-EC"/>
</dbReference>
<reference evidence="10 11" key="1">
    <citation type="submission" date="2024-02" db="EMBL/GenBank/DDBJ databases">
        <title>Seven novel Bacillus-like species.</title>
        <authorList>
            <person name="Liu G."/>
        </authorList>
    </citation>
    <scope>NUCLEOTIDE SEQUENCE [LARGE SCALE GENOMIC DNA]</scope>
    <source>
        <strain evidence="10 11">FJAT-52991</strain>
    </source>
</reference>
<evidence type="ECO:0000313" key="11">
    <source>
        <dbReference type="Proteomes" id="UP001387364"/>
    </source>
</evidence>
<dbReference type="SUPFAM" id="SSF51366">
    <property type="entry name" value="Ribulose-phoshate binding barrel"/>
    <property type="match status" value="1"/>
</dbReference>
<dbReference type="PANTHER" id="PTHR43406:SF1">
    <property type="entry name" value="TRYPTOPHAN SYNTHASE ALPHA CHAIN, CHLOROPLASTIC"/>
    <property type="match status" value="1"/>
</dbReference>
<protein>
    <recommendedName>
        <fullName evidence="8">Tryptophan synthase alpha chain</fullName>
        <ecNumber evidence="8">4.2.1.20</ecNumber>
    </recommendedName>
</protein>
<evidence type="ECO:0000256" key="2">
    <source>
        <dbReference type="ARBA" id="ARBA00011270"/>
    </source>
</evidence>
<dbReference type="InterPro" id="IPR002028">
    <property type="entry name" value="Trp_synthase_suA"/>
</dbReference>
<evidence type="ECO:0000256" key="9">
    <source>
        <dbReference type="RuleBase" id="RU003662"/>
    </source>
</evidence>
<dbReference type="CDD" id="cd04724">
    <property type="entry name" value="Tryptophan_synthase_alpha"/>
    <property type="match status" value="1"/>
</dbReference>
<dbReference type="PANTHER" id="PTHR43406">
    <property type="entry name" value="TRYPTOPHAN SYNTHASE, ALPHA CHAIN"/>
    <property type="match status" value="1"/>
</dbReference>
<keyword evidence="11" id="KW-1185">Reference proteome</keyword>
<dbReference type="Proteomes" id="UP001387364">
    <property type="component" value="Chromosome"/>
</dbReference>
<dbReference type="RefSeq" id="WP_338754596.1">
    <property type="nucleotide sequence ID" value="NZ_CP147404.1"/>
</dbReference>
<dbReference type="Gene3D" id="3.20.20.70">
    <property type="entry name" value="Aldolase class I"/>
    <property type="match status" value="1"/>
</dbReference>
<comment type="similarity">
    <text evidence="8 9">Belongs to the TrpA family.</text>
</comment>
<comment type="pathway">
    <text evidence="1 8">Amino-acid biosynthesis; L-tryptophan biosynthesis; L-tryptophan from chorismate: step 5/5.</text>
</comment>
<name>A0ABZ2NC09_9BACI</name>
<comment type="function">
    <text evidence="8">The alpha subunit is responsible for the aldol cleavage of indoleglycerol phosphate to indole and glyceraldehyde 3-phosphate.</text>
</comment>
<dbReference type="InterPro" id="IPR013785">
    <property type="entry name" value="Aldolase_TIM"/>
</dbReference>
<dbReference type="InterPro" id="IPR018204">
    <property type="entry name" value="Trp_synthase_alpha_AS"/>
</dbReference>
<evidence type="ECO:0000256" key="5">
    <source>
        <dbReference type="ARBA" id="ARBA00023141"/>
    </source>
</evidence>
<comment type="subunit">
    <text evidence="2 8">Tetramer of two alpha and two beta chains.</text>
</comment>
<organism evidence="10 11">
    <name type="scientific">Bacillus kandeliae</name>
    <dbReference type="NCBI Taxonomy" id="3129297"/>
    <lineage>
        <taxon>Bacteria</taxon>
        <taxon>Bacillati</taxon>
        <taxon>Bacillota</taxon>
        <taxon>Bacilli</taxon>
        <taxon>Bacillales</taxon>
        <taxon>Bacillaceae</taxon>
        <taxon>Bacillus</taxon>
    </lineage>
</organism>
<evidence type="ECO:0000256" key="7">
    <source>
        <dbReference type="ARBA" id="ARBA00049047"/>
    </source>
</evidence>
<accession>A0ABZ2NC09</accession>
<evidence type="ECO:0000256" key="3">
    <source>
        <dbReference type="ARBA" id="ARBA00022605"/>
    </source>
</evidence>
<feature type="active site" description="Proton acceptor" evidence="8">
    <location>
        <position position="51"/>
    </location>
</feature>
<keyword evidence="3 8" id="KW-0028">Amino-acid biosynthesis</keyword>
<dbReference type="Pfam" id="PF00290">
    <property type="entry name" value="Trp_syntA"/>
    <property type="match status" value="1"/>
</dbReference>
<dbReference type="NCBIfam" id="TIGR00262">
    <property type="entry name" value="trpA"/>
    <property type="match status" value="1"/>
</dbReference>
<evidence type="ECO:0000256" key="8">
    <source>
        <dbReference type="HAMAP-Rule" id="MF_00131"/>
    </source>
</evidence>
<dbReference type="PROSITE" id="PS00167">
    <property type="entry name" value="TRP_SYNTHASE_ALPHA"/>
    <property type="match status" value="1"/>
</dbReference>
<dbReference type="InterPro" id="IPR011060">
    <property type="entry name" value="RibuloseP-bd_barrel"/>
</dbReference>
<dbReference type="HAMAP" id="MF_00131">
    <property type="entry name" value="Trp_synth_alpha"/>
    <property type="match status" value="1"/>
</dbReference>